<comment type="similarity">
    <text evidence="1">Belongs to the IucA/IucC family.</text>
</comment>
<evidence type="ECO:0000313" key="4">
    <source>
        <dbReference type="EMBL" id="MCE8049456.1"/>
    </source>
</evidence>
<feature type="domain" description="Aerobactin siderophore biosynthesis IucA/IucC-like C-terminal" evidence="3">
    <location>
        <begin position="404"/>
        <end position="569"/>
    </location>
</feature>
<dbReference type="Proteomes" id="UP001320154">
    <property type="component" value="Unassembled WGS sequence"/>
</dbReference>
<dbReference type="InterPro" id="IPR007310">
    <property type="entry name" value="Aerobactin_biosyn_IucA/IucC_N"/>
</dbReference>
<evidence type="ECO:0000259" key="3">
    <source>
        <dbReference type="Pfam" id="PF06276"/>
    </source>
</evidence>
<dbReference type="Gene3D" id="6.10.250.3370">
    <property type="match status" value="1"/>
</dbReference>
<dbReference type="Pfam" id="PF06276">
    <property type="entry name" value="FhuF"/>
    <property type="match status" value="1"/>
</dbReference>
<dbReference type="InterPro" id="IPR022770">
    <property type="entry name" value="IucA/IucC-like_C"/>
</dbReference>
<dbReference type="Pfam" id="PF04183">
    <property type="entry name" value="IucA_IucC"/>
    <property type="match status" value="1"/>
</dbReference>
<dbReference type="EMBL" id="JABFTQ010000024">
    <property type="protein sequence ID" value="MCE8049456.1"/>
    <property type="molecule type" value="Genomic_DNA"/>
</dbReference>
<evidence type="ECO:0000256" key="1">
    <source>
        <dbReference type="ARBA" id="ARBA00007832"/>
    </source>
</evidence>
<dbReference type="PANTHER" id="PTHR34384">
    <property type="entry name" value="L-2,3-DIAMINOPROPANOATE--CITRATE LIGASE"/>
    <property type="match status" value="1"/>
</dbReference>
<gene>
    <name evidence="4" type="ORF">HOP60_22395</name>
</gene>
<evidence type="ECO:0000259" key="2">
    <source>
        <dbReference type="Pfam" id="PF04183"/>
    </source>
</evidence>
<accession>A0ABS9BD58</accession>
<dbReference type="InterPro" id="IPR037455">
    <property type="entry name" value="LucA/IucC-like"/>
</dbReference>
<proteinExistence type="inferred from homology"/>
<protein>
    <submittedName>
        <fullName evidence="4">IucA/IucC family protein</fullName>
    </submittedName>
</protein>
<comment type="caution">
    <text evidence="4">The sequence shown here is derived from an EMBL/GenBank/DDBJ whole genome shotgun (WGS) entry which is preliminary data.</text>
</comment>
<name>A0ABS9BD58_9GAMM</name>
<dbReference type="PANTHER" id="PTHR34384:SF5">
    <property type="entry name" value="L-2,3-DIAMINOPROPANOATE--CITRATE LIGASE"/>
    <property type="match status" value="1"/>
</dbReference>
<reference evidence="4 5" key="1">
    <citation type="journal article" date="2021" name="Front. Microbiol.">
        <title>Aerobic Denitrification and Heterotrophic Sulfur Oxidation in the Genus Halomonas Revealed by Six Novel Species Characterizations and Genome-Based Analysis.</title>
        <authorList>
            <person name="Wang L."/>
            <person name="Shao Z."/>
        </authorList>
    </citation>
    <scope>NUCLEOTIDE SEQUENCE [LARGE SCALE GENOMIC DNA]</scope>
    <source>
        <strain evidence="4 5">MCCC 1A05748</strain>
    </source>
</reference>
<keyword evidence="5" id="KW-1185">Reference proteome</keyword>
<feature type="domain" description="Aerobactin siderophore biosynthesis IucA/IucC N-terminal" evidence="2">
    <location>
        <begin position="139"/>
        <end position="383"/>
    </location>
</feature>
<organism evidence="4 5">
    <name type="scientific">Billgrantia desiderata</name>
    <dbReference type="NCBI Taxonomy" id="52021"/>
    <lineage>
        <taxon>Bacteria</taxon>
        <taxon>Pseudomonadati</taxon>
        <taxon>Pseudomonadota</taxon>
        <taxon>Gammaproteobacteria</taxon>
        <taxon>Oceanospirillales</taxon>
        <taxon>Halomonadaceae</taxon>
        <taxon>Billgrantia</taxon>
    </lineage>
</organism>
<sequence>MTLLESQALSEALDTTTRCEPVTSRVIRQLLEALLHEGLVAYRGASRIGGWQWLHFSLGELQGRCKGRVRGFGRVRLNVQSLCLMRNGRQVPIGLEVLVESLPAPRECRQTLLQELAASVRNTRDCPRVAQRRELQAEALDSALHEGHPYHPCFKARLGFEGYDARRYGPEAGNVFRLHWLAVPHEQRQASLPYDEEAFWRRELGTESAQALRAALHVAGADPRRHTVLPVHPWQWQALRERALAPALARGEVIPLGPLGDRYRASQSLRSLFNASRPGQACIKLPLGIGNTSARRHLEPHSVPSAPAISRWLRKTVEGDPRLQQDYPLRLLDEYAGLLYVGPGESQAEREGVAGELGAIWRRGIVSQLGEGERAVPLNALFAVEVDGRAFIQPWVERHGLLPWLEAAIRRVVLPVWHLLVAHGIGVEAHAQNGLLVVRDGWPVALLLRDFHDSVEYVEAFLPEGASRPDFGERQPLYDLAPDDRYYRMAEVEALRELVMDTLFVYHLSELALLMDCHCCLPEAEFWARVSACLTAYAQRHPELAPRLAQLNYRQPRIAAEALLTRKLRGPDAGECHHRIPNALADAGASDNRDHHRG</sequence>
<dbReference type="RefSeq" id="WP_234251857.1">
    <property type="nucleotide sequence ID" value="NZ_JABFTQ010000024.1"/>
</dbReference>
<evidence type="ECO:0000313" key="5">
    <source>
        <dbReference type="Proteomes" id="UP001320154"/>
    </source>
</evidence>
<dbReference type="Gene3D" id="1.10.510.40">
    <property type="match status" value="1"/>
</dbReference>